<dbReference type="Proteomes" id="UP001049176">
    <property type="component" value="Chromosome 9"/>
</dbReference>
<feature type="region of interest" description="Disordered" evidence="1">
    <location>
        <begin position="24"/>
        <end position="59"/>
    </location>
</feature>
<dbReference type="RefSeq" id="XP_043003578.1">
    <property type="nucleotide sequence ID" value="XM_043158234.1"/>
</dbReference>
<dbReference type="AlphaFoldDB" id="A0A9P7ULK9"/>
<feature type="chain" id="PRO_5040291982" evidence="2">
    <location>
        <begin position="17"/>
        <end position="75"/>
    </location>
</feature>
<name>A0A9P7ULK9_9AGAR</name>
<dbReference type="KEGG" id="more:E1B28_013088"/>
<accession>A0A9P7ULK9</accession>
<feature type="signal peptide" evidence="2">
    <location>
        <begin position="1"/>
        <end position="16"/>
    </location>
</feature>
<dbReference type="EMBL" id="CM032189">
    <property type="protein sequence ID" value="KAG7087107.1"/>
    <property type="molecule type" value="Genomic_DNA"/>
</dbReference>
<keyword evidence="4" id="KW-1185">Reference proteome</keyword>
<reference evidence="3" key="1">
    <citation type="journal article" date="2021" name="Genome Biol. Evol.">
        <title>The assembled and annotated genome of the fairy-ring fungus Marasmius oreades.</title>
        <authorList>
            <person name="Hiltunen M."/>
            <person name="Ament-Velasquez S.L."/>
            <person name="Johannesson H."/>
        </authorList>
    </citation>
    <scope>NUCLEOTIDE SEQUENCE</scope>
    <source>
        <strain evidence="3">03SP1</strain>
    </source>
</reference>
<keyword evidence="2" id="KW-0732">Signal</keyword>
<evidence type="ECO:0000256" key="2">
    <source>
        <dbReference type="SAM" id="SignalP"/>
    </source>
</evidence>
<evidence type="ECO:0000256" key="1">
    <source>
        <dbReference type="SAM" id="MobiDB-lite"/>
    </source>
</evidence>
<protein>
    <submittedName>
        <fullName evidence="3">Uncharacterized protein</fullName>
    </submittedName>
</protein>
<evidence type="ECO:0000313" key="4">
    <source>
        <dbReference type="Proteomes" id="UP001049176"/>
    </source>
</evidence>
<gene>
    <name evidence="3" type="ORF">E1B28_013088</name>
</gene>
<sequence>MRRYGIIITLISTCLASTAFQNLPSIPSPDPSTNPSEFGIRSGPDPGQSESHSLDKDKALQAEDDLFTLTFANPS</sequence>
<organism evidence="3 4">
    <name type="scientific">Marasmius oreades</name>
    <name type="common">fairy-ring Marasmius</name>
    <dbReference type="NCBI Taxonomy" id="181124"/>
    <lineage>
        <taxon>Eukaryota</taxon>
        <taxon>Fungi</taxon>
        <taxon>Dikarya</taxon>
        <taxon>Basidiomycota</taxon>
        <taxon>Agaricomycotina</taxon>
        <taxon>Agaricomycetes</taxon>
        <taxon>Agaricomycetidae</taxon>
        <taxon>Agaricales</taxon>
        <taxon>Marasmiineae</taxon>
        <taxon>Marasmiaceae</taxon>
        <taxon>Marasmius</taxon>
    </lineage>
</organism>
<comment type="caution">
    <text evidence="3">The sequence shown here is derived from an EMBL/GenBank/DDBJ whole genome shotgun (WGS) entry which is preliminary data.</text>
</comment>
<evidence type="ECO:0000313" key="3">
    <source>
        <dbReference type="EMBL" id="KAG7087107.1"/>
    </source>
</evidence>
<proteinExistence type="predicted"/>
<dbReference type="GeneID" id="66082163"/>